<dbReference type="RefSeq" id="WP_208107343.1">
    <property type="nucleotide sequence ID" value="NZ_SNWH01000002.1"/>
</dbReference>
<dbReference type="InterPro" id="IPR023137">
    <property type="entry name" value="BrxA_sf"/>
</dbReference>
<dbReference type="AlphaFoldDB" id="A0A4R6I181"/>
<dbReference type="EMBL" id="SNWH01000002">
    <property type="protein sequence ID" value="TDO15262.1"/>
    <property type="molecule type" value="Genomic_DNA"/>
</dbReference>
<organism evidence="1 2">
    <name type="scientific">Halomonas ventosae</name>
    <dbReference type="NCBI Taxonomy" id="229007"/>
    <lineage>
        <taxon>Bacteria</taxon>
        <taxon>Pseudomonadati</taxon>
        <taxon>Pseudomonadota</taxon>
        <taxon>Gammaproteobacteria</taxon>
        <taxon>Oceanospirillales</taxon>
        <taxon>Halomonadaceae</taxon>
        <taxon>Halomonas</taxon>
    </lineage>
</organism>
<dbReference type="Gene3D" id="1.10.3540.10">
    <property type="entry name" value="uncharacterized protein from magnetospirillum magneticum domain"/>
    <property type="match status" value="1"/>
</dbReference>
<gene>
    <name evidence="1" type="ORF">DFO68_10293</name>
</gene>
<accession>A0A4R6I181</accession>
<reference evidence="1 2" key="1">
    <citation type="submission" date="2019-03" db="EMBL/GenBank/DDBJ databases">
        <title>Freshwater and sediment microbial communities from various areas in North America, analyzing microbe dynamics in response to fracking.</title>
        <authorList>
            <person name="Lamendella R."/>
        </authorList>
    </citation>
    <scope>NUCLEOTIDE SEQUENCE [LARGE SCALE GENOMIC DNA]</scope>
    <source>
        <strain evidence="1 2">1_TX</strain>
    </source>
</reference>
<evidence type="ECO:0000313" key="1">
    <source>
        <dbReference type="EMBL" id="TDO15262.1"/>
    </source>
</evidence>
<evidence type="ECO:0000313" key="2">
    <source>
        <dbReference type="Proteomes" id="UP000295150"/>
    </source>
</evidence>
<name>A0A4R6I181_9GAMM</name>
<dbReference type="Proteomes" id="UP000295150">
    <property type="component" value="Unassembled WGS sequence"/>
</dbReference>
<keyword evidence="2" id="KW-1185">Reference proteome</keyword>
<protein>
    <submittedName>
        <fullName evidence="1">Uncharacterized protein</fullName>
    </submittedName>
</protein>
<proteinExistence type="predicted"/>
<sequence length="274" mass="30042">MRDQATLKRLGFMTQQGSTHTARTIMLSELSTLFDHVPEAAGKDAYLAAIRDANCLAKRSGRSRQLTASHLADLYGLDPANPIHAGLRYFWSRDEDARPQLALLAAAARDSLLRDLAPAILAKPLGTSITRESVESAIEQRWPGRFSDVTRESIAQRVNSSLVQVGYLLGPVKKVRVHLEPATGAVAYALYLAWLQGGRGELLLQSPWCKLLDANQERLLELAAQASAKGWMVLRRVDNVIDIDFPALAQVVTQALNPSEPATAAQQEIFHEQG</sequence>
<comment type="caution">
    <text evidence="1">The sequence shown here is derived from an EMBL/GenBank/DDBJ whole genome shotgun (WGS) entry which is preliminary data.</text>
</comment>